<accession>A0ABS5I1V9</accession>
<reference evidence="1 2" key="1">
    <citation type="submission" date="2020-02" db="EMBL/GenBank/DDBJ databases">
        <title>Shewanella WXL01 sp. nov., a marine bacterium isolated from green algae in Luhuitou Fringing Reef (Northern South China Sea).</title>
        <authorList>
            <person name="Wang X."/>
        </authorList>
    </citation>
    <scope>NUCLEOTIDE SEQUENCE [LARGE SCALE GENOMIC DNA]</scope>
    <source>
        <strain evidence="1 2">MCCC 1A01895</strain>
    </source>
</reference>
<name>A0ABS5I1V9_9GAMM</name>
<protein>
    <submittedName>
        <fullName evidence="1">Uncharacterized protein</fullName>
    </submittedName>
</protein>
<sequence>MSQHDALSVLNTAASAIKSHTSLNSELNDNAGKFSDILSTVSAVSQVGNGMLNANSASDLLGVDALQQKMLADIGLNDDSFFSLAMDDNMVADFQQELLGSLQTSIIQNSIAMTAEQDKAAAQLADADNALDTEQQPSLSQKVYDYAFGEDGLDENDILDSVNILNHTPIISNIYQQATGTQPSPASKLAGSLLYADYIGTGVMASKLATDYLSNSSDEGFINQIGSSLTDNKDKTN</sequence>
<proteinExistence type="predicted"/>
<evidence type="ECO:0000313" key="2">
    <source>
        <dbReference type="Proteomes" id="UP000811844"/>
    </source>
</evidence>
<organism evidence="1 2">
    <name type="scientific">Shewanella intestini</name>
    <dbReference type="NCBI Taxonomy" id="2017544"/>
    <lineage>
        <taxon>Bacteria</taxon>
        <taxon>Pseudomonadati</taxon>
        <taxon>Pseudomonadota</taxon>
        <taxon>Gammaproteobacteria</taxon>
        <taxon>Alteromonadales</taxon>
        <taxon>Shewanellaceae</taxon>
        <taxon>Shewanella</taxon>
    </lineage>
</organism>
<keyword evidence="2" id="KW-1185">Reference proteome</keyword>
<gene>
    <name evidence="1" type="ORF">G3R48_08500</name>
</gene>
<dbReference type="EMBL" id="JAAIKR010000006">
    <property type="protein sequence ID" value="MBR9728021.1"/>
    <property type="molecule type" value="Genomic_DNA"/>
</dbReference>
<evidence type="ECO:0000313" key="1">
    <source>
        <dbReference type="EMBL" id="MBR9728021.1"/>
    </source>
</evidence>
<dbReference type="RefSeq" id="WP_153664248.1">
    <property type="nucleotide sequence ID" value="NZ_JAAIKR010000006.1"/>
</dbReference>
<dbReference type="Proteomes" id="UP000811844">
    <property type="component" value="Unassembled WGS sequence"/>
</dbReference>
<comment type="caution">
    <text evidence="1">The sequence shown here is derived from an EMBL/GenBank/DDBJ whole genome shotgun (WGS) entry which is preliminary data.</text>
</comment>